<keyword evidence="1" id="KW-0862">Zinc</keyword>
<dbReference type="Proteomes" id="UP001494902">
    <property type="component" value="Unassembled WGS sequence"/>
</dbReference>
<dbReference type="InterPro" id="IPR024078">
    <property type="entry name" value="LmbE-like_dom_sf"/>
</dbReference>
<sequence>MSEQTDSTDRTASDDRAHTRIDRALVIAAHPDDIDFSCSGTVAVWTDAGVDVTYCLVTDGDAGGFDPAVPRSDIAGIRQAEQRKAAAACGVTDVVFLGYPDGRLTVTLELRRDLARVIRQVRPDRVVVPQPVRDLRSMYGSHPDHTATGEAALCAVYPDARNPWAHPELAAEGLEAHTVPEVWVLGGAPDDDPDGARHVDITGTFDRKIAALRAHESQTAHMTDLEDMLGRWAGSQATRAGFPHGTLVESFHRLDTR</sequence>
<evidence type="ECO:0000256" key="1">
    <source>
        <dbReference type="ARBA" id="ARBA00022833"/>
    </source>
</evidence>
<comment type="caution">
    <text evidence="2">The sequence shown here is derived from an EMBL/GenBank/DDBJ whole genome shotgun (WGS) entry which is preliminary data.</text>
</comment>
<dbReference type="PANTHER" id="PTHR12993:SF28">
    <property type="entry name" value="LMBE FAMILY PROTEIN"/>
    <property type="match status" value="1"/>
</dbReference>
<evidence type="ECO:0000313" key="2">
    <source>
        <dbReference type="EMBL" id="MEQ3549417.1"/>
    </source>
</evidence>
<dbReference type="EMBL" id="JBEDNQ010000001">
    <property type="protein sequence ID" value="MEQ3549417.1"/>
    <property type="molecule type" value="Genomic_DNA"/>
</dbReference>
<dbReference type="RefSeq" id="WP_349296493.1">
    <property type="nucleotide sequence ID" value="NZ_JBEDNQ010000001.1"/>
</dbReference>
<keyword evidence="3" id="KW-1185">Reference proteome</keyword>
<dbReference type="SUPFAM" id="SSF102588">
    <property type="entry name" value="LmbE-like"/>
    <property type="match status" value="1"/>
</dbReference>
<dbReference type="PANTHER" id="PTHR12993">
    <property type="entry name" value="N-ACETYLGLUCOSAMINYL-PHOSPHATIDYLINOSITOL DE-N-ACETYLASE-RELATED"/>
    <property type="match status" value="1"/>
</dbReference>
<dbReference type="Pfam" id="PF02585">
    <property type="entry name" value="PIG-L"/>
    <property type="match status" value="1"/>
</dbReference>
<protein>
    <submittedName>
        <fullName evidence="2">PIG-L deacetylase family protein</fullName>
    </submittedName>
</protein>
<dbReference type="InterPro" id="IPR003737">
    <property type="entry name" value="GlcNAc_PI_deacetylase-related"/>
</dbReference>
<proteinExistence type="predicted"/>
<dbReference type="Gene3D" id="3.40.50.10320">
    <property type="entry name" value="LmbE-like"/>
    <property type="match status" value="1"/>
</dbReference>
<gene>
    <name evidence="2" type="ORF">WIS52_02940</name>
</gene>
<accession>A0ABV1K4P1</accession>
<name>A0ABV1K4P1_9PSEU</name>
<organism evidence="2 3">
    <name type="scientific">Pseudonocardia nematodicida</name>
    <dbReference type="NCBI Taxonomy" id="1206997"/>
    <lineage>
        <taxon>Bacteria</taxon>
        <taxon>Bacillati</taxon>
        <taxon>Actinomycetota</taxon>
        <taxon>Actinomycetes</taxon>
        <taxon>Pseudonocardiales</taxon>
        <taxon>Pseudonocardiaceae</taxon>
        <taxon>Pseudonocardia</taxon>
    </lineage>
</organism>
<evidence type="ECO:0000313" key="3">
    <source>
        <dbReference type="Proteomes" id="UP001494902"/>
    </source>
</evidence>
<reference evidence="2 3" key="1">
    <citation type="submission" date="2024-03" db="EMBL/GenBank/DDBJ databases">
        <title>Draft genome sequence of Pseudonocardia nematodicida JCM 31783.</title>
        <authorList>
            <person name="Butdee W."/>
            <person name="Duangmal K."/>
        </authorList>
    </citation>
    <scope>NUCLEOTIDE SEQUENCE [LARGE SCALE GENOMIC DNA]</scope>
    <source>
        <strain evidence="2 3">JCM 31783</strain>
    </source>
</reference>